<organism evidence="2 3">
    <name type="scientific">Schistosoma mattheei</name>
    <dbReference type="NCBI Taxonomy" id="31246"/>
    <lineage>
        <taxon>Eukaryota</taxon>
        <taxon>Metazoa</taxon>
        <taxon>Spiralia</taxon>
        <taxon>Lophotrochozoa</taxon>
        <taxon>Platyhelminthes</taxon>
        <taxon>Trematoda</taxon>
        <taxon>Digenea</taxon>
        <taxon>Strigeidida</taxon>
        <taxon>Schistosomatoidea</taxon>
        <taxon>Schistosomatidae</taxon>
        <taxon>Schistosoma</taxon>
    </lineage>
</organism>
<evidence type="ECO:0000256" key="1">
    <source>
        <dbReference type="SAM" id="MobiDB-lite"/>
    </source>
</evidence>
<dbReference type="AlphaFoldDB" id="A0A183NQT1"/>
<gene>
    <name evidence="2" type="ORF">SMTD_LOCUS4466</name>
</gene>
<proteinExistence type="predicted"/>
<name>A0A183NQT1_9TREM</name>
<dbReference type="Proteomes" id="UP000269396">
    <property type="component" value="Unassembled WGS sequence"/>
</dbReference>
<keyword evidence="3" id="KW-1185">Reference proteome</keyword>
<evidence type="ECO:0000313" key="3">
    <source>
        <dbReference type="Proteomes" id="UP000269396"/>
    </source>
</evidence>
<evidence type="ECO:0000313" key="2">
    <source>
        <dbReference type="EMBL" id="VDP07369.1"/>
    </source>
</evidence>
<accession>A0A183NQT1</accession>
<sequence length="74" mass="8660">MELKTTVNQYQSHNLQYERQDSPTIRSWNFENYNNHHQEGTSIHKWLSTQDTQHPLAGYYQQQPNVGGNKPASS</sequence>
<protein>
    <submittedName>
        <fullName evidence="2">Uncharacterized protein</fullName>
    </submittedName>
</protein>
<dbReference type="EMBL" id="UZAL01012907">
    <property type="protein sequence ID" value="VDP07369.1"/>
    <property type="molecule type" value="Genomic_DNA"/>
</dbReference>
<feature type="region of interest" description="Disordered" evidence="1">
    <location>
        <begin position="54"/>
        <end position="74"/>
    </location>
</feature>
<feature type="compositionally biased region" description="Polar residues" evidence="1">
    <location>
        <begin position="60"/>
        <end position="74"/>
    </location>
</feature>
<reference evidence="2 3" key="1">
    <citation type="submission" date="2018-11" db="EMBL/GenBank/DDBJ databases">
        <authorList>
            <consortium name="Pathogen Informatics"/>
        </authorList>
    </citation>
    <scope>NUCLEOTIDE SEQUENCE [LARGE SCALE GENOMIC DNA]</scope>
    <source>
        <strain>Denwood</strain>
        <strain evidence="3">Zambia</strain>
    </source>
</reference>